<evidence type="ECO:0000313" key="2">
    <source>
        <dbReference type="EnsemblPlants" id="PAC:32986888.CDS.1"/>
    </source>
</evidence>
<name>A0A2K1J6P2_PHYPA</name>
<dbReference type="AlphaFoldDB" id="A0A2K1J6P2"/>
<reference evidence="2" key="3">
    <citation type="submission" date="2020-12" db="UniProtKB">
        <authorList>
            <consortium name="EnsemblPlants"/>
        </authorList>
    </citation>
    <scope>IDENTIFICATION</scope>
</reference>
<sequence>MHSLVSVSRIFSLPCLSEAVQGVLSSTLRNFTFGMICDRSGELYLPFDSCLSHCRHNAQELKCNLDGLCALTLVRNIVRALCSCSGSR</sequence>
<accession>A0A2K1J6P2</accession>
<dbReference type="Proteomes" id="UP000006727">
    <property type="component" value="Chromosome 16"/>
</dbReference>
<proteinExistence type="predicted"/>
<dbReference type="InParanoid" id="A0A2K1J6P2"/>
<dbReference type="Gramene" id="Pp3c16_1379V3.1">
    <property type="protein sequence ID" value="PAC:32986888.CDS.1"/>
    <property type="gene ID" value="Pp3c16_1379"/>
</dbReference>
<protein>
    <submittedName>
        <fullName evidence="1 2">Uncharacterized protein</fullName>
    </submittedName>
</protein>
<evidence type="ECO:0000313" key="3">
    <source>
        <dbReference type="Proteomes" id="UP000006727"/>
    </source>
</evidence>
<reference evidence="1 3" key="1">
    <citation type="journal article" date="2008" name="Science">
        <title>The Physcomitrella genome reveals evolutionary insights into the conquest of land by plants.</title>
        <authorList>
            <person name="Rensing S."/>
            <person name="Lang D."/>
            <person name="Zimmer A."/>
            <person name="Terry A."/>
            <person name="Salamov A."/>
            <person name="Shapiro H."/>
            <person name="Nishiyama T."/>
            <person name="Perroud P.-F."/>
            <person name="Lindquist E."/>
            <person name="Kamisugi Y."/>
            <person name="Tanahashi T."/>
            <person name="Sakakibara K."/>
            <person name="Fujita T."/>
            <person name="Oishi K."/>
            <person name="Shin-I T."/>
            <person name="Kuroki Y."/>
            <person name="Toyoda A."/>
            <person name="Suzuki Y."/>
            <person name="Hashimoto A."/>
            <person name="Yamaguchi K."/>
            <person name="Sugano A."/>
            <person name="Kohara Y."/>
            <person name="Fujiyama A."/>
            <person name="Anterola A."/>
            <person name="Aoki S."/>
            <person name="Ashton N."/>
            <person name="Barbazuk W.B."/>
            <person name="Barker E."/>
            <person name="Bennetzen J."/>
            <person name="Bezanilla M."/>
            <person name="Blankenship R."/>
            <person name="Cho S.H."/>
            <person name="Dutcher S."/>
            <person name="Estelle M."/>
            <person name="Fawcett J.A."/>
            <person name="Gundlach H."/>
            <person name="Hanada K."/>
            <person name="Heyl A."/>
            <person name="Hicks K.A."/>
            <person name="Hugh J."/>
            <person name="Lohr M."/>
            <person name="Mayer K."/>
            <person name="Melkozernov A."/>
            <person name="Murata T."/>
            <person name="Nelson D."/>
            <person name="Pils B."/>
            <person name="Prigge M."/>
            <person name="Reiss B."/>
            <person name="Renner T."/>
            <person name="Rombauts S."/>
            <person name="Rushton P."/>
            <person name="Sanderfoot A."/>
            <person name="Schween G."/>
            <person name="Shiu S.-H."/>
            <person name="Stueber K."/>
            <person name="Theodoulou F.L."/>
            <person name="Tu H."/>
            <person name="Van de Peer Y."/>
            <person name="Verrier P.J."/>
            <person name="Waters E."/>
            <person name="Wood A."/>
            <person name="Yang L."/>
            <person name="Cove D."/>
            <person name="Cuming A."/>
            <person name="Hasebe M."/>
            <person name="Lucas S."/>
            <person name="Mishler D.B."/>
            <person name="Reski R."/>
            <person name="Grigoriev I."/>
            <person name="Quatrano R.S."/>
            <person name="Boore J.L."/>
        </authorList>
    </citation>
    <scope>NUCLEOTIDE SEQUENCE [LARGE SCALE GENOMIC DNA]</scope>
    <source>
        <strain evidence="2 3">cv. Gransden 2004</strain>
    </source>
</reference>
<dbReference type="EMBL" id="ABEU02000016">
    <property type="protein sequence ID" value="PNR37203.1"/>
    <property type="molecule type" value="Genomic_DNA"/>
</dbReference>
<dbReference type="EnsemblPlants" id="Pp3c16_1379V3.1">
    <property type="protein sequence ID" value="PAC:32986888.CDS.1"/>
    <property type="gene ID" value="Pp3c16_1379"/>
</dbReference>
<evidence type="ECO:0000313" key="1">
    <source>
        <dbReference type="EMBL" id="PNR37203.1"/>
    </source>
</evidence>
<reference evidence="1 3" key="2">
    <citation type="journal article" date="2018" name="Plant J.">
        <title>The Physcomitrella patens chromosome-scale assembly reveals moss genome structure and evolution.</title>
        <authorList>
            <person name="Lang D."/>
            <person name="Ullrich K.K."/>
            <person name="Murat F."/>
            <person name="Fuchs J."/>
            <person name="Jenkins J."/>
            <person name="Haas F.B."/>
            <person name="Piednoel M."/>
            <person name="Gundlach H."/>
            <person name="Van Bel M."/>
            <person name="Meyberg R."/>
            <person name="Vives C."/>
            <person name="Morata J."/>
            <person name="Symeonidi A."/>
            <person name="Hiss M."/>
            <person name="Muchero W."/>
            <person name="Kamisugi Y."/>
            <person name="Saleh O."/>
            <person name="Blanc G."/>
            <person name="Decker E.L."/>
            <person name="van Gessel N."/>
            <person name="Grimwood J."/>
            <person name="Hayes R.D."/>
            <person name="Graham S.W."/>
            <person name="Gunter L.E."/>
            <person name="McDaniel S.F."/>
            <person name="Hoernstein S.N.W."/>
            <person name="Larsson A."/>
            <person name="Li F.W."/>
            <person name="Perroud P.F."/>
            <person name="Phillips J."/>
            <person name="Ranjan P."/>
            <person name="Rokshar D.S."/>
            <person name="Rothfels C.J."/>
            <person name="Schneider L."/>
            <person name="Shu S."/>
            <person name="Stevenson D.W."/>
            <person name="Thummler F."/>
            <person name="Tillich M."/>
            <person name="Villarreal Aguilar J.C."/>
            <person name="Widiez T."/>
            <person name="Wong G.K."/>
            <person name="Wymore A."/>
            <person name="Zhang Y."/>
            <person name="Zimmer A.D."/>
            <person name="Quatrano R.S."/>
            <person name="Mayer K.F.X."/>
            <person name="Goodstein D."/>
            <person name="Casacuberta J.M."/>
            <person name="Vandepoele K."/>
            <person name="Reski R."/>
            <person name="Cuming A.C."/>
            <person name="Tuskan G.A."/>
            <person name="Maumus F."/>
            <person name="Salse J."/>
            <person name="Schmutz J."/>
            <person name="Rensing S.A."/>
        </authorList>
    </citation>
    <scope>NUCLEOTIDE SEQUENCE [LARGE SCALE GENOMIC DNA]</scope>
    <source>
        <strain evidence="2 3">cv. Gransden 2004</strain>
    </source>
</reference>
<keyword evidence="3" id="KW-1185">Reference proteome</keyword>
<gene>
    <name evidence="1" type="ORF">PHYPA_020310</name>
</gene>
<organism evidence="1">
    <name type="scientific">Physcomitrium patens</name>
    <name type="common">Spreading-leaved earth moss</name>
    <name type="synonym">Physcomitrella patens</name>
    <dbReference type="NCBI Taxonomy" id="3218"/>
    <lineage>
        <taxon>Eukaryota</taxon>
        <taxon>Viridiplantae</taxon>
        <taxon>Streptophyta</taxon>
        <taxon>Embryophyta</taxon>
        <taxon>Bryophyta</taxon>
        <taxon>Bryophytina</taxon>
        <taxon>Bryopsida</taxon>
        <taxon>Funariidae</taxon>
        <taxon>Funariales</taxon>
        <taxon>Funariaceae</taxon>
        <taxon>Physcomitrium</taxon>
    </lineage>
</organism>